<gene>
    <name evidence="3" type="ORF">HNY73_004427</name>
</gene>
<reference evidence="3" key="2">
    <citation type="submission" date="2020-06" db="EMBL/GenBank/DDBJ databases">
        <authorList>
            <person name="Sheffer M."/>
        </authorList>
    </citation>
    <scope>NUCLEOTIDE SEQUENCE</scope>
</reference>
<dbReference type="Proteomes" id="UP000807504">
    <property type="component" value="Unassembled WGS sequence"/>
</dbReference>
<evidence type="ECO:0000313" key="3">
    <source>
        <dbReference type="EMBL" id="KAF8792883.1"/>
    </source>
</evidence>
<comment type="caution">
    <text evidence="3">The sequence shown here is derived from an EMBL/GenBank/DDBJ whole genome shotgun (WGS) entry which is preliminary data.</text>
</comment>
<sequence length="279" mass="31357">MLGMLVAFCLWIIFGEVSLSLAAIRMLMMDVPSPTNQGESVELICSYELDEDKLYSVKWYKDDVEFYRYVPNDWPPGQFLPLQGVRVDRSKSGSQRYISVNGPNSAGILKIFLPTEGPRIIGGLPKYRVGDTVSVNCTSSSSKPAATLNWFINDEIITGKKESGYQTEHFTIHHSNGLESSSLSLKFVVREHHFRGGNMKLKCTATISRVYTMSNEELVFRQQNSGLHILENASRVRNSSSRPCCSNFVPIIAIYFLLKKFTEILAHSLRTSKTDNLAV</sequence>
<feature type="domain" description="Ig-like" evidence="2">
    <location>
        <begin position="118"/>
        <end position="214"/>
    </location>
</feature>
<dbReference type="InterPro" id="IPR036179">
    <property type="entry name" value="Ig-like_dom_sf"/>
</dbReference>
<dbReference type="SUPFAM" id="SSF48726">
    <property type="entry name" value="Immunoglobulin"/>
    <property type="match status" value="1"/>
</dbReference>
<dbReference type="EMBL" id="JABXBU010000003">
    <property type="protein sequence ID" value="KAF8792883.1"/>
    <property type="molecule type" value="Genomic_DNA"/>
</dbReference>
<reference evidence="3" key="1">
    <citation type="journal article" date="2020" name="bioRxiv">
        <title>Chromosome-level reference genome of the European wasp spider Argiope bruennichi: a resource for studies on range expansion and evolutionary adaptation.</title>
        <authorList>
            <person name="Sheffer M.M."/>
            <person name="Hoppe A."/>
            <person name="Krehenwinkel H."/>
            <person name="Uhl G."/>
            <person name="Kuss A.W."/>
            <person name="Jensen L."/>
            <person name="Jensen C."/>
            <person name="Gillespie R.G."/>
            <person name="Hoff K.J."/>
            <person name="Prost S."/>
        </authorList>
    </citation>
    <scope>NUCLEOTIDE SEQUENCE</scope>
</reference>
<dbReference type="PROSITE" id="PS50835">
    <property type="entry name" value="IG_LIKE"/>
    <property type="match status" value="1"/>
</dbReference>
<dbReference type="Gene3D" id="2.60.40.10">
    <property type="entry name" value="Immunoglobulins"/>
    <property type="match status" value="1"/>
</dbReference>
<keyword evidence="1" id="KW-0732">Signal</keyword>
<evidence type="ECO:0000256" key="1">
    <source>
        <dbReference type="SAM" id="SignalP"/>
    </source>
</evidence>
<evidence type="ECO:0000313" key="4">
    <source>
        <dbReference type="Proteomes" id="UP000807504"/>
    </source>
</evidence>
<dbReference type="PANTHER" id="PTHR21261">
    <property type="entry name" value="BEAT PROTEIN"/>
    <property type="match status" value="1"/>
</dbReference>
<feature type="chain" id="PRO_5035928122" description="Ig-like domain-containing protein" evidence="1">
    <location>
        <begin position="23"/>
        <end position="279"/>
    </location>
</feature>
<dbReference type="PANTHER" id="PTHR21261:SF15">
    <property type="entry name" value="BEATEN PATH IIIA, ISOFORM D-RELATED"/>
    <property type="match status" value="1"/>
</dbReference>
<feature type="signal peptide" evidence="1">
    <location>
        <begin position="1"/>
        <end position="22"/>
    </location>
</feature>
<keyword evidence="4" id="KW-1185">Reference proteome</keyword>
<evidence type="ECO:0000259" key="2">
    <source>
        <dbReference type="PROSITE" id="PS50835"/>
    </source>
</evidence>
<organism evidence="3 4">
    <name type="scientific">Argiope bruennichi</name>
    <name type="common">Wasp spider</name>
    <name type="synonym">Aranea bruennichi</name>
    <dbReference type="NCBI Taxonomy" id="94029"/>
    <lineage>
        <taxon>Eukaryota</taxon>
        <taxon>Metazoa</taxon>
        <taxon>Ecdysozoa</taxon>
        <taxon>Arthropoda</taxon>
        <taxon>Chelicerata</taxon>
        <taxon>Arachnida</taxon>
        <taxon>Araneae</taxon>
        <taxon>Araneomorphae</taxon>
        <taxon>Entelegynae</taxon>
        <taxon>Araneoidea</taxon>
        <taxon>Araneidae</taxon>
        <taxon>Argiope</taxon>
    </lineage>
</organism>
<protein>
    <recommendedName>
        <fullName evidence="2">Ig-like domain-containing protein</fullName>
    </recommendedName>
</protein>
<accession>A0A8T0FVV4</accession>
<dbReference type="InterPro" id="IPR007110">
    <property type="entry name" value="Ig-like_dom"/>
</dbReference>
<dbReference type="InterPro" id="IPR013783">
    <property type="entry name" value="Ig-like_fold"/>
</dbReference>
<proteinExistence type="predicted"/>
<dbReference type="AlphaFoldDB" id="A0A8T0FVV4"/>
<name>A0A8T0FVV4_ARGBR</name>